<dbReference type="CDD" id="cd05162">
    <property type="entry name" value="PWWP"/>
    <property type="match status" value="1"/>
</dbReference>
<dbReference type="OrthoDB" id="62853at2759"/>
<feature type="compositionally biased region" description="Polar residues" evidence="1">
    <location>
        <begin position="375"/>
        <end position="388"/>
    </location>
</feature>
<dbReference type="Gene3D" id="2.30.30.140">
    <property type="match status" value="1"/>
</dbReference>
<evidence type="ECO:0000313" key="3">
    <source>
        <dbReference type="EMBL" id="OLY80422.1"/>
    </source>
</evidence>
<dbReference type="SUPFAM" id="SSF47676">
    <property type="entry name" value="Conserved domain common to transcription factors TFIIS, elongin A, CRSP70"/>
    <property type="match status" value="1"/>
</dbReference>
<organism evidence="3 4">
    <name type="scientific">Smittium mucronatum</name>
    <dbReference type="NCBI Taxonomy" id="133383"/>
    <lineage>
        <taxon>Eukaryota</taxon>
        <taxon>Fungi</taxon>
        <taxon>Fungi incertae sedis</taxon>
        <taxon>Zoopagomycota</taxon>
        <taxon>Kickxellomycotina</taxon>
        <taxon>Harpellomycetes</taxon>
        <taxon>Harpellales</taxon>
        <taxon>Legeriomycetaceae</taxon>
        <taxon>Smittium</taxon>
    </lineage>
</organism>
<dbReference type="STRING" id="133383.A0A1R0GU45"/>
<keyword evidence="4" id="KW-1185">Reference proteome</keyword>
<evidence type="ECO:0000259" key="2">
    <source>
        <dbReference type="Pfam" id="PF00855"/>
    </source>
</evidence>
<feature type="compositionally biased region" description="Low complexity" evidence="1">
    <location>
        <begin position="346"/>
        <end position="368"/>
    </location>
</feature>
<feature type="compositionally biased region" description="Polar residues" evidence="1">
    <location>
        <begin position="401"/>
        <end position="417"/>
    </location>
</feature>
<dbReference type="InterPro" id="IPR000313">
    <property type="entry name" value="PWWP_dom"/>
</dbReference>
<feature type="compositionally biased region" description="Polar residues" evidence="1">
    <location>
        <begin position="137"/>
        <end position="153"/>
    </location>
</feature>
<dbReference type="InterPro" id="IPR035441">
    <property type="entry name" value="TFIIS/LEDGF_dom_sf"/>
</dbReference>
<feature type="compositionally biased region" description="Basic and acidic residues" evidence="1">
    <location>
        <begin position="447"/>
        <end position="458"/>
    </location>
</feature>
<dbReference type="EMBL" id="LSSL01003489">
    <property type="protein sequence ID" value="OLY80422.1"/>
    <property type="molecule type" value="Genomic_DNA"/>
</dbReference>
<name>A0A1R0GU45_9FUNG</name>
<dbReference type="Gene3D" id="1.20.930.10">
    <property type="entry name" value="Conserved domain common to transcription factors TFIIS, elongin A, CRSP70"/>
    <property type="match status" value="1"/>
</dbReference>
<feature type="domain" description="PWWP" evidence="2">
    <location>
        <begin position="2"/>
        <end position="72"/>
    </location>
</feature>
<dbReference type="AlphaFoldDB" id="A0A1R0GU45"/>
<accession>A0A1R0GU45</accession>
<evidence type="ECO:0000256" key="1">
    <source>
        <dbReference type="SAM" id="MobiDB-lite"/>
    </source>
</evidence>
<evidence type="ECO:0000313" key="4">
    <source>
        <dbReference type="Proteomes" id="UP000187455"/>
    </source>
</evidence>
<dbReference type="SUPFAM" id="SSF63748">
    <property type="entry name" value="Tudor/PWWP/MBT"/>
    <property type="match status" value="1"/>
</dbReference>
<proteinExistence type="predicted"/>
<sequence length="495" mass="54551">MDESILSSEVMRSKPRYGVAYPVMFFGSVDFAWLTAENLDEYKENIERYSLKTKNRKEPKFGLALKQAEDPHEISRLIKLITLETEEEREYLKNGGNISGSSSDPQSDSDENSSDVPKTKKPSKGKSTPAKRRDSAPPNTSNKKSRSSATPTRSNRKSSPKNDQISNSEARKSVSSVSEDGDSSTIALERKSSSNEAENASNSNDTIHKNGKFFESLMVLRHRIQRSLLKTGQPPSDYSLLDEYFRKVEKAQMTLELLQTTKMGKLMRRVSILENIPEEIENKYRFKSRANEMTSEWRKLVPSNRAYSEKPKPAPKNSKPLSDQPNPEKPEGSTVSNDTTDAPNDSQSQNIVSSASSPMHNSASNSTSPDKDSRSTSQPNPTNSTAEQVNVEAAPEALDVSPNNDDTSKAEPNSNIPPSDEAPPSSLSTSVPDDQASPSVDSNQSMSKKEETSLDHTDPTAVHVPTLSSNPDSEKTDDRDNENTPEDDKTIVSSA</sequence>
<feature type="compositionally biased region" description="Polar residues" evidence="1">
    <location>
        <begin position="425"/>
        <end position="446"/>
    </location>
</feature>
<feature type="compositionally biased region" description="Polar residues" evidence="1">
    <location>
        <begin position="333"/>
        <end position="345"/>
    </location>
</feature>
<comment type="caution">
    <text evidence="3">The sequence shown here is derived from an EMBL/GenBank/DDBJ whole genome shotgun (WGS) entry which is preliminary data.</text>
</comment>
<dbReference type="Proteomes" id="UP000187455">
    <property type="component" value="Unassembled WGS sequence"/>
</dbReference>
<feature type="region of interest" description="Disordered" evidence="1">
    <location>
        <begin position="292"/>
        <end position="495"/>
    </location>
</feature>
<feature type="compositionally biased region" description="Basic and acidic residues" evidence="1">
    <location>
        <begin position="472"/>
        <end position="495"/>
    </location>
</feature>
<dbReference type="Pfam" id="PF00855">
    <property type="entry name" value="PWWP"/>
    <property type="match status" value="1"/>
</dbReference>
<reference evidence="3 4" key="1">
    <citation type="journal article" date="2016" name="Mol. Biol. Evol.">
        <title>Genome-Wide Survey of Gut Fungi (Harpellales) Reveals the First Horizontally Transferred Ubiquitin Gene from a Mosquito Host.</title>
        <authorList>
            <person name="Wang Y."/>
            <person name="White M.M."/>
            <person name="Kvist S."/>
            <person name="Moncalvo J.M."/>
        </authorList>
    </citation>
    <scope>NUCLEOTIDE SEQUENCE [LARGE SCALE GENOMIC DNA]</scope>
    <source>
        <strain evidence="3 4">ALG-7-W6</strain>
    </source>
</reference>
<feature type="compositionally biased region" description="Low complexity" evidence="1">
    <location>
        <begin position="194"/>
        <end position="204"/>
    </location>
</feature>
<protein>
    <recommendedName>
        <fullName evidence="2">PWWP domain-containing protein</fullName>
    </recommendedName>
</protein>
<gene>
    <name evidence="3" type="ORF">AYI68_g5482</name>
</gene>
<feature type="region of interest" description="Disordered" evidence="1">
    <location>
        <begin position="93"/>
        <end position="208"/>
    </location>
</feature>